<feature type="region of interest" description="Disordered" evidence="1">
    <location>
        <begin position="271"/>
        <end position="301"/>
    </location>
</feature>
<dbReference type="Proteomes" id="UP000719766">
    <property type="component" value="Unassembled WGS sequence"/>
</dbReference>
<dbReference type="InterPro" id="IPR045341">
    <property type="entry name" value="DUF6532"/>
</dbReference>
<dbReference type="OrthoDB" id="2687680at2759"/>
<evidence type="ECO:0000256" key="1">
    <source>
        <dbReference type="SAM" id="MobiDB-lite"/>
    </source>
</evidence>
<name>A0A9P7DDX9_9AGAM</name>
<feature type="region of interest" description="Disordered" evidence="1">
    <location>
        <begin position="209"/>
        <end position="234"/>
    </location>
</feature>
<dbReference type="RefSeq" id="XP_041156141.1">
    <property type="nucleotide sequence ID" value="XM_041307245.1"/>
</dbReference>
<feature type="compositionally biased region" description="Low complexity" evidence="1">
    <location>
        <begin position="83"/>
        <end position="92"/>
    </location>
</feature>
<organism evidence="3 4">
    <name type="scientific">Suillus plorans</name>
    <dbReference type="NCBI Taxonomy" id="116603"/>
    <lineage>
        <taxon>Eukaryota</taxon>
        <taxon>Fungi</taxon>
        <taxon>Dikarya</taxon>
        <taxon>Basidiomycota</taxon>
        <taxon>Agaricomycotina</taxon>
        <taxon>Agaricomycetes</taxon>
        <taxon>Agaricomycetidae</taxon>
        <taxon>Boletales</taxon>
        <taxon>Suillineae</taxon>
        <taxon>Suillaceae</taxon>
        <taxon>Suillus</taxon>
    </lineage>
</organism>
<reference evidence="3" key="1">
    <citation type="journal article" date="2020" name="New Phytol.">
        <title>Comparative genomics reveals dynamic genome evolution in host specialist ectomycorrhizal fungi.</title>
        <authorList>
            <person name="Lofgren L.A."/>
            <person name="Nguyen N.H."/>
            <person name="Vilgalys R."/>
            <person name="Ruytinx J."/>
            <person name="Liao H.L."/>
            <person name="Branco S."/>
            <person name="Kuo A."/>
            <person name="LaButti K."/>
            <person name="Lipzen A."/>
            <person name="Andreopoulos W."/>
            <person name="Pangilinan J."/>
            <person name="Riley R."/>
            <person name="Hundley H."/>
            <person name="Na H."/>
            <person name="Barry K."/>
            <person name="Grigoriev I.V."/>
            <person name="Stajich J.E."/>
            <person name="Kennedy P.G."/>
        </authorList>
    </citation>
    <scope>NUCLEOTIDE SEQUENCE</scope>
    <source>
        <strain evidence="3">S12</strain>
    </source>
</reference>
<dbReference type="GeneID" id="64601009"/>
<feature type="compositionally biased region" description="Low complexity" evidence="1">
    <location>
        <begin position="281"/>
        <end position="297"/>
    </location>
</feature>
<feature type="compositionally biased region" description="Low complexity" evidence="1">
    <location>
        <begin position="55"/>
        <end position="68"/>
    </location>
</feature>
<protein>
    <recommendedName>
        <fullName evidence="2">DUF6532 domain-containing protein</fullName>
    </recommendedName>
</protein>
<gene>
    <name evidence="3" type="ORF">HD556DRAFT_1447279</name>
</gene>
<dbReference type="EMBL" id="JABBWE010000062">
    <property type="protein sequence ID" value="KAG1789005.1"/>
    <property type="molecule type" value="Genomic_DNA"/>
</dbReference>
<feature type="domain" description="DUF6532" evidence="2">
    <location>
        <begin position="541"/>
        <end position="585"/>
    </location>
</feature>
<proteinExistence type="predicted"/>
<evidence type="ECO:0000313" key="3">
    <source>
        <dbReference type="EMBL" id="KAG1789005.1"/>
    </source>
</evidence>
<dbReference type="Pfam" id="PF20149">
    <property type="entry name" value="DUF6532"/>
    <property type="match status" value="1"/>
</dbReference>
<feature type="region of interest" description="Disordered" evidence="1">
    <location>
        <begin position="50"/>
        <end position="92"/>
    </location>
</feature>
<comment type="caution">
    <text evidence="3">The sequence shown here is derived from an EMBL/GenBank/DDBJ whole genome shotgun (WGS) entry which is preliminary data.</text>
</comment>
<evidence type="ECO:0000313" key="4">
    <source>
        <dbReference type="Proteomes" id="UP000719766"/>
    </source>
</evidence>
<keyword evidence="4" id="KW-1185">Reference proteome</keyword>
<evidence type="ECO:0000259" key="2">
    <source>
        <dbReference type="Pfam" id="PF20149"/>
    </source>
</evidence>
<accession>A0A9P7DDX9</accession>
<sequence>MRPFEFGAQLPPNDDDYYGFNFASPVAANPYASDIRMPVPVWPWRGFAPPSESNASASGSGLQSQQSLVNANDRQHDIPPQLPSSSSFDFQPQQSLVDANNRQYDIPPQLPFSSGSSFQPQQSLANINVNVKNLHYDVYQQLWSNYGPEAPGYLASPAYDPILNERQPLGSFFPDFSQAVPSMDNDILLPVGPEYRDEPRQERIFGVEGTLGQMSSRKRKDRGDNPQTEYNNRLPRKRINLRRLTTNALTMLLADTEKFAVPSWPQLVTSPHPFAPPQAGPSTVPSQSVVSHPPSASLDSIPSTVSSQSVVSYHLSAPLNSQPFMVPSQSVVSQPLSAPFDSQPLTVPSQSIVSHPTSAPLNSQSITVPSQPVAAPAVSFPDISELSYNPANLAHKKIVSPCHPIWTEDIGLKRGWRSRLQNNIVIQVSRHILWALGNSTTLYMVLSDPCKSLMQTCKRIARSKVILYHLRPGIRSRVNEHQFRINKIEGLLSKGTFPLRFTFGEDEFGNLHFLEDEVVLHVVLDIVVELKLRRHLVNLDSLFCLAAAAVRCALNELQTDQFTHIEFTAEGYQEFYNNLLNYLKSISSDPVFLARWEDYKEHTLARLAEIS</sequence>
<dbReference type="AlphaFoldDB" id="A0A9P7DDX9"/>